<dbReference type="InterPro" id="IPR005479">
    <property type="entry name" value="CPAse_ATP-bd"/>
</dbReference>
<evidence type="ECO:0000313" key="11">
    <source>
        <dbReference type="EMBL" id="QJQ03110.1"/>
    </source>
</evidence>
<evidence type="ECO:0000313" key="12">
    <source>
        <dbReference type="Proteomes" id="UP000501648"/>
    </source>
</evidence>
<dbReference type="Gene3D" id="3.30.470.20">
    <property type="entry name" value="ATP-grasp fold, B domain"/>
    <property type="match status" value="1"/>
</dbReference>
<feature type="domain" description="ATP-grasp" evidence="9">
    <location>
        <begin position="123"/>
        <end position="320"/>
    </location>
</feature>
<dbReference type="Pfam" id="PF02785">
    <property type="entry name" value="Biotin_carb_C"/>
    <property type="match status" value="1"/>
</dbReference>
<dbReference type="SUPFAM" id="SSF56059">
    <property type="entry name" value="Glutathione synthetase ATP-binding domain-like"/>
    <property type="match status" value="1"/>
</dbReference>
<dbReference type="InterPro" id="IPR011764">
    <property type="entry name" value="Biotin_carboxylation_dom"/>
</dbReference>
<evidence type="ECO:0000256" key="2">
    <source>
        <dbReference type="ARBA" id="ARBA00013263"/>
    </source>
</evidence>
<dbReference type="InterPro" id="IPR016185">
    <property type="entry name" value="PreATP-grasp_dom_sf"/>
</dbReference>
<dbReference type="PROSITE" id="PS00867">
    <property type="entry name" value="CPSASE_2"/>
    <property type="match status" value="1"/>
</dbReference>
<evidence type="ECO:0000256" key="5">
    <source>
        <dbReference type="ARBA" id="ARBA00022840"/>
    </source>
</evidence>
<dbReference type="Pfam" id="PF00289">
    <property type="entry name" value="Biotin_carb_N"/>
    <property type="match status" value="1"/>
</dbReference>
<dbReference type="PANTHER" id="PTHR48095:SF2">
    <property type="entry name" value="BIOTIN CARBOXYLASE, CHLOROPLASTIC"/>
    <property type="match status" value="1"/>
</dbReference>
<dbReference type="Pfam" id="PF02786">
    <property type="entry name" value="CPSase_L_D2"/>
    <property type="match status" value="1"/>
</dbReference>
<proteinExistence type="predicted"/>
<dbReference type="InterPro" id="IPR005481">
    <property type="entry name" value="BC-like_N"/>
</dbReference>
<protein>
    <recommendedName>
        <fullName evidence="2">biotin carboxylase</fullName>
        <ecNumber evidence="2">6.3.4.14</ecNumber>
    </recommendedName>
</protein>
<name>A0A6M3ZYT5_9BURK</name>
<dbReference type="EMBL" id="CP008956">
    <property type="protein sequence ID" value="QJQ03110.1"/>
    <property type="molecule type" value="Genomic_DNA"/>
</dbReference>
<dbReference type="Proteomes" id="UP000501648">
    <property type="component" value="Chromosome"/>
</dbReference>
<organism evidence="11 12">
    <name type="scientific">Herbaspirillum rubrisubalbicans Os34</name>
    <dbReference type="NCBI Taxonomy" id="1235827"/>
    <lineage>
        <taxon>Bacteria</taxon>
        <taxon>Pseudomonadati</taxon>
        <taxon>Pseudomonadota</taxon>
        <taxon>Betaproteobacteria</taxon>
        <taxon>Burkholderiales</taxon>
        <taxon>Oxalobacteraceae</taxon>
        <taxon>Herbaspirillum</taxon>
    </lineage>
</organism>
<dbReference type="PROSITE" id="PS51257">
    <property type="entry name" value="PROKAR_LIPOPROTEIN"/>
    <property type="match status" value="1"/>
</dbReference>
<evidence type="ECO:0000259" key="9">
    <source>
        <dbReference type="PROSITE" id="PS50975"/>
    </source>
</evidence>
<dbReference type="GO" id="GO:0005524">
    <property type="term" value="F:ATP binding"/>
    <property type="evidence" value="ECO:0007669"/>
    <property type="project" value="UniProtKB-UniRule"/>
</dbReference>
<dbReference type="InterPro" id="IPR005482">
    <property type="entry name" value="Biotin_COase_C"/>
</dbReference>
<dbReference type="RefSeq" id="WP_017453754.1">
    <property type="nucleotide sequence ID" value="NZ_CP008956.1"/>
</dbReference>
<dbReference type="PANTHER" id="PTHR48095">
    <property type="entry name" value="PYRUVATE CARBOXYLASE SUBUNIT A"/>
    <property type="match status" value="1"/>
</dbReference>
<evidence type="ECO:0000256" key="6">
    <source>
        <dbReference type="ARBA" id="ARBA00023267"/>
    </source>
</evidence>
<keyword evidence="5 8" id="KW-0067">ATP-binding</keyword>
<dbReference type="InterPro" id="IPR011054">
    <property type="entry name" value="Rudment_hybrid_motif"/>
</dbReference>
<dbReference type="EC" id="6.3.4.14" evidence="2"/>
<dbReference type="GO" id="GO:0046872">
    <property type="term" value="F:metal ion binding"/>
    <property type="evidence" value="ECO:0007669"/>
    <property type="project" value="InterPro"/>
</dbReference>
<keyword evidence="3 11" id="KW-0436">Ligase</keyword>
<dbReference type="FunFam" id="3.30.1490.20:FF:000003">
    <property type="entry name" value="acetyl-CoA carboxylase isoform X1"/>
    <property type="match status" value="1"/>
</dbReference>
<evidence type="ECO:0000256" key="4">
    <source>
        <dbReference type="ARBA" id="ARBA00022741"/>
    </source>
</evidence>
<evidence type="ECO:0000256" key="1">
    <source>
        <dbReference type="ARBA" id="ARBA00003761"/>
    </source>
</evidence>
<dbReference type="PROSITE" id="PS00866">
    <property type="entry name" value="CPSASE_1"/>
    <property type="match status" value="1"/>
</dbReference>
<dbReference type="InterPro" id="IPR051602">
    <property type="entry name" value="ACC_Biotin_Carboxylase"/>
</dbReference>
<comment type="function">
    <text evidence="1">This protein is a component of the acetyl coenzyme A carboxylase complex; first, biotin carboxylase catalyzes the carboxylation of the carrier protein and then the transcarboxylase transfers the carboxyl group to form malonyl-CoA.</text>
</comment>
<gene>
    <name evidence="11" type="ORF">C798_23625</name>
</gene>
<dbReference type="GO" id="GO:0004075">
    <property type="term" value="F:biotin carboxylase activity"/>
    <property type="evidence" value="ECO:0007669"/>
    <property type="project" value="UniProtKB-EC"/>
</dbReference>
<dbReference type="NCBIfam" id="NF009471">
    <property type="entry name" value="PRK12833.1"/>
    <property type="match status" value="1"/>
</dbReference>
<evidence type="ECO:0000256" key="7">
    <source>
        <dbReference type="ARBA" id="ARBA00048600"/>
    </source>
</evidence>
<keyword evidence="4 8" id="KW-0547">Nucleotide-binding</keyword>
<dbReference type="AlphaFoldDB" id="A0A6M3ZYT5"/>
<dbReference type="PROSITE" id="PS50975">
    <property type="entry name" value="ATP_GRASP"/>
    <property type="match status" value="1"/>
</dbReference>
<accession>A0A6M3ZYT5</accession>
<dbReference type="InterPro" id="IPR011761">
    <property type="entry name" value="ATP-grasp"/>
</dbReference>
<comment type="catalytic activity">
    <reaction evidence="7">
        <text>N(6)-biotinyl-L-lysyl-[protein] + hydrogencarbonate + ATP = N(6)-carboxybiotinyl-L-lysyl-[protein] + ADP + phosphate + H(+)</text>
        <dbReference type="Rhea" id="RHEA:13501"/>
        <dbReference type="Rhea" id="RHEA-COMP:10505"/>
        <dbReference type="Rhea" id="RHEA-COMP:10506"/>
        <dbReference type="ChEBI" id="CHEBI:15378"/>
        <dbReference type="ChEBI" id="CHEBI:17544"/>
        <dbReference type="ChEBI" id="CHEBI:30616"/>
        <dbReference type="ChEBI" id="CHEBI:43474"/>
        <dbReference type="ChEBI" id="CHEBI:83144"/>
        <dbReference type="ChEBI" id="CHEBI:83145"/>
        <dbReference type="ChEBI" id="CHEBI:456216"/>
        <dbReference type="EC" id="6.3.4.14"/>
    </reaction>
</comment>
<dbReference type="SUPFAM" id="SSF51246">
    <property type="entry name" value="Rudiment single hybrid motif"/>
    <property type="match status" value="1"/>
</dbReference>
<dbReference type="FunFam" id="3.40.50.20:FF:000010">
    <property type="entry name" value="Propionyl-CoA carboxylase subunit alpha"/>
    <property type="match status" value="1"/>
</dbReference>
<evidence type="ECO:0000259" key="10">
    <source>
        <dbReference type="PROSITE" id="PS50979"/>
    </source>
</evidence>
<evidence type="ECO:0000256" key="3">
    <source>
        <dbReference type="ARBA" id="ARBA00022598"/>
    </source>
</evidence>
<dbReference type="SUPFAM" id="SSF52440">
    <property type="entry name" value="PreATP-grasp domain"/>
    <property type="match status" value="1"/>
</dbReference>
<reference evidence="11 12" key="1">
    <citation type="journal article" date="2012" name="J. Bacteriol.">
        <title>Genome sequence of the pathogenic Herbaspirillum seropedicae strain Os34, isolated from rice roots.</title>
        <authorList>
            <person name="Ye W."/>
            <person name="Ye S."/>
            <person name="Liu J."/>
            <person name="Chang S."/>
            <person name="Chen M."/>
            <person name="Zhu B."/>
            <person name="Guo L."/>
            <person name="An Q."/>
        </authorList>
    </citation>
    <scope>NUCLEOTIDE SEQUENCE [LARGE SCALE GENOMIC DNA]</scope>
    <source>
        <strain evidence="11 12">Os34</strain>
    </source>
</reference>
<evidence type="ECO:0000256" key="8">
    <source>
        <dbReference type="PROSITE-ProRule" id="PRU00409"/>
    </source>
</evidence>
<dbReference type="SMART" id="SM00878">
    <property type="entry name" value="Biotin_carb_C"/>
    <property type="match status" value="1"/>
</dbReference>
<dbReference type="NCBIfam" id="NF006367">
    <property type="entry name" value="PRK08591.1"/>
    <property type="match status" value="1"/>
</dbReference>
<keyword evidence="6" id="KW-0092">Biotin</keyword>
<feature type="domain" description="Biotin carboxylation" evidence="10">
    <location>
        <begin position="4"/>
        <end position="449"/>
    </location>
</feature>
<dbReference type="PROSITE" id="PS50979">
    <property type="entry name" value="BC"/>
    <property type="match status" value="1"/>
</dbReference>
<sequence length="462" mass="49631">MNSSIHKLLVANRGEIAVRIIRAAQTLGIPTVAACSEADQDSLAARMADEVQIIGPARADRSYLNGEALLHAAKASGANAIHPGYGFLSENADFAEAVTAAGLIFVGPQAETIRRMGDKAEARRTAAAAGVPVVPGSPGELEDLPSALACAEQIGYPLLIKASAGGGGRGIRMAHDAAELAREFPVAQGEAKAAFGSGAVYLEHFIGQARHIEVQILGDGQRAIHLFERECSLQRRRQKVFEEAPSPALTPAQRSALCDSAVRLAEGLRYRGAGTLEYLFDAHSGEFFFIEMNTRIQVEHPVTEMITGIDLVQAMLRIAGGEPLPWQQSEIQMEGAALEMRINAEDPARNFFPCPGTVAELSWPQGPGIRVESHLYPGYRVPPYYDSLLAKLVVHGADRTQAIARAQAALAATQLTGMATTLPLHQWLLADERVRHARFDTGALESWLAERAAQRSAQLEEA</sequence>